<reference evidence="3" key="1">
    <citation type="submission" date="2020-08" db="EMBL/GenBank/DDBJ databases">
        <title>Genomic Encyclopedia of Type Strains, Phase IV (KMG-IV): sequencing the most valuable type-strain genomes for metagenomic binning, comparative biology and taxonomic classification.</title>
        <authorList>
            <person name="Goeker M."/>
        </authorList>
    </citation>
    <scope>NUCLEOTIDE SEQUENCE [LARGE SCALE GENOMIC DNA]</scope>
    <source>
        <strain evidence="3">DSM 105040</strain>
    </source>
</reference>
<dbReference type="AlphaFoldDB" id="A0A840C6D1"/>
<feature type="domain" description="Hedgehog/Intein (Hint)" evidence="2">
    <location>
        <begin position="179"/>
        <end position="317"/>
    </location>
</feature>
<comment type="caution">
    <text evidence="3">The sequence shown here is derived from an EMBL/GenBank/DDBJ whole genome shotgun (WGS) entry which is preliminary data.</text>
</comment>
<accession>A0A840C6D1</accession>
<dbReference type="Pfam" id="PF13403">
    <property type="entry name" value="Hint_2"/>
    <property type="match status" value="1"/>
</dbReference>
<dbReference type="SUPFAM" id="SSF51294">
    <property type="entry name" value="Hedgehog/intein (Hint) domain"/>
    <property type="match status" value="1"/>
</dbReference>
<organism evidence="3 4">
    <name type="scientific">Actibacterium naphthalenivorans</name>
    <dbReference type="NCBI Taxonomy" id="1614693"/>
    <lineage>
        <taxon>Bacteria</taxon>
        <taxon>Pseudomonadati</taxon>
        <taxon>Pseudomonadota</taxon>
        <taxon>Alphaproteobacteria</taxon>
        <taxon>Rhodobacterales</taxon>
        <taxon>Roseobacteraceae</taxon>
        <taxon>Actibacterium</taxon>
    </lineage>
</organism>
<proteinExistence type="predicted"/>
<sequence>MTWIAVEDPGQAPESAAPPRAPRERPAPRRAAGDVLAKGSLYIEASLGRDRRKEQSLFVLHRRAGIKSHVSVQLGANGTVVFGRRLGRARLQVVLNTDSAQLEGVVRLTVSWDTAARRGLLSVENVALGTLVQKDFADPLPLLHSDIARLNARGDDVSFAPALRCVSLSDRLEPVGISPSFAAGTPLRTPRGYRPVEDLCPGDTVLTTDGHEKTVCWVGAREVPARGRFRPIRLHAPYFGLLRDVVVAPEQRLALRGSEVEYLFGEEAVLVEAHELLNSAFAAAEPAGPTIRYHQVLLDRHELLDVAGAGLESLFVGHLRDMPDVLATTVLGNVAPEQLPRHKKLAYPALRDYEAVTLRAALLNR</sequence>
<evidence type="ECO:0000313" key="3">
    <source>
        <dbReference type="EMBL" id="MBB4021424.1"/>
    </source>
</evidence>
<dbReference type="Proteomes" id="UP000585681">
    <property type="component" value="Unassembled WGS sequence"/>
</dbReference>
<name>A0A840C6D1_9RHOB</name>
<protein>
    <recommendedName>
        <fullName evidence="2">Hedgehog/Intein (Hint) domain-containing protein</fullName>
    </recommendedName>
</protein>
<evidence type="ECO:0000256" key="1">
    <source>
        <dbReference type="SAM" id="MobiDB-lite"/>
    </source>
</evidence>
<feature type="region of interest" description="Disordered" evidence="1">
    <location>
        <begin position="1"/>
        <end position="31"/>
    </location>
</feature>
<dbReference type="EMBL" id="JACIEQ010000001">
    <property type="protein sequence ID" value="MBB4021424.1"/>
    <property type="molecule type" value="Genomic_DNA"/>
</dbReference>
<evidence type="ECO:0000259" key="2">
    <source>
        <dbReference type="Pfam" id="PF13403"/>
    </source>
</evidence>
<evidence type="ECO:0000313" key="4">
    <source>
        <dbReference type="Proteomes" id="UP000585681"/>
    </source>
</evidence>
<keyword evidence="4" id="KW-1185">Reference proteome</keyword>
<dbReference type="InterPro" id="IPR036844">
    <property type="entry name" value="Hint_dom_sf"/>
</dbReference>
<dbReference type="InterPro" id="IPR028992">
    <property type="entry name" value="Hedgehog/Intein_dom"/>
</dbReference>
<dbReference type="RefSeq" id="WP_054537695.1">
    <property type="nucleotide sequence ID" value="NZ_JACIEQ010000001.1"/>
</dbReference>
<gene>
    <name evidence="3" type="ORF">GGR17_001215</name>
</gene>